<keyword evidence="1" id="KW-0472">Membrane</keyword>
<proteinExistence type="predicted"/>
<gene>
    <name evidence="2" type="ORF">EUGRSUZ_H03575</name>
</gene>
<dbReference type="EMBL" id="KK198760">
    <property type="protein sequence ID" value="KCW60836.1"/>
    <property type="molecule type" value="Genomic_DNA"/>
</dbReference>
<dbReference type="OMA" id="MESLAWS"/>
<evidence type="ECO:0000313" key="2">
    <source>
        <dbReference type="EMBL" id="KCW60836.1"/>
    </source>
</evidence>
<protein>
    <submittedName>
        <fullName evidence="2">Uncharacterized protein</fullName>
    </submittedName>
</protein>
<sequence length="148" mass="16809">MAYFFTVIGHDDARSVLLPHQTSLLSKHFKFVALSLGLLGFSFLTVCFIFFFGHYVDHGKDGVVGGGFFGYPGRMESLAWSNLKLNGSDDVERVDFLGEVGDGRDVFEGDWIWDDNYPLYQSRECGLMEEEGRIFVVIFPDRNLLEYA</sequence>
<dbReference type="STRING" id="71139.A0A059B4K6"/>
<dbReference type="InParanoid" id="A0A059B4K6"/>
<name>A0A059B4K6_EUCGR</name>
<evidence type="ECO:0000256" key="1">
    <source>
        <dbReference type="SAM" id="Phobius"/>
    </source>
</evidence>
<accession>A0A059B4K6</accession>
<feature type="transmembrane region" description="Helical" evidence="1">
    <location>
        <begin position="31"/>
        <end position="52"/>
    </location>
</feature>
<keyword evidence="1" id="KW-1133">Transmembrane helix</keyword>
<keyword evidence="1" id="KW-0812">Transmembrane</keyword>
<dbReference type="Gramene" id="KCW60836">
    <property type="protein sequence ID" value="KCW60836"/>
    <property type="gene ID" value="EUGRSUZ_H03575"/>
</dbReference>
<dbReference type="AlphaFoldDB" id="A0A059B4K6"/>
<reference evidence="2" key="1">
    <citation type="submission" date="2013-07" db="EMBL/GenBank/DDBJ databases">
        <title>The genome of Eucalyptus grandis.</title>
        <authorList>
            <person name="Schmutz J."/>
            <person name="Hayes R."/>
            <person name="Myburg A."/>
            <person name="Tuskan G."/>
            <person name="Grattapaglia D."/>
            <person name="Rokhsar D.S."/>
        </authorList>
    </citation>
    <scope>NUCLEOTIDE SEQUENCE</scope>
    <source>
        <tissue evidence="2">Leaf extractions</tissue>
    </source>
</reference>
<organism evidence="2">
    <name type="scientific">Eucalyptus grandis</name>
    <name type="common">Flooded gum</name>
    <dbReference type="NCBI Taxonomy" id="71139"/>
    <lineage>
        <taxon>Eukaryota</taxon>
        <taxon>Viridiplantae</taxon>
        <taxon>Streptophyta</taxon>
        <taxon>Embryophyta</taxon>
        <taxon>Tracheophyta</taxon>
        <taxon>Spermatophyta</taxon>
        <taxon>Magnoliopsida</taxon>
        <taxon>eudicotyledons</taxon>
        <taxon>Gunneridae</taxon>
        <taxon>Pentapetalae</taxon>
        <taxon>rosids</taxon>
        <taxon>malvids</taxon>
        <taxon>Myrtales</taxon>
        <taxon>Myrtaceae</taxon>
        <taxon>Myrtoideae</taxon>
        <taxon>Eucalypteae</taxon>
        <taxon>Eucalyptus</taxon>
    </lineage>
</organism>